<evidence type="ECO:0000313" key="2">
    <source>
        <dbReference type="Proteomes" id="UP001168823"/>
    </source>
</evidence>
<evidence type="ECO:0000313" key="1">
    <source>
        <dbReference type="EMBL" id="MDO3639616.1"/>
    </source>
</evidence>
<keyword evidence="2" id="KW-1185">Reference proteome</keyword>
<dbReference type="RefSeq" id="WP_302916666.1">
    <property type="nucleotide sequence ID" value="NZ_JAUMSQ010000348.1"/>
</dbReference>
<name>A0ABT8UPA1_9MYCO</name>
<dbReference type="Proteomes" id="UP001168823">
    <property type="component" value="Unassembled WGS sequence"/>
</dbReference>
<sequence length="134" mass="14228">IGGVFPKGAPVTAIAKSPNSIDLFITGNDGRVYTSWWYQGADWSGLTNTWRSIGGVFPKGAPVTAIATSPNSIDLFITGNDGRVYTSWWYQGADWSGLNNTWRSIGGVFPKGAPVTAIAKSPNSIDLFITGNDG</sequence>
<accession>A0ABT8UPA1</accession>
<feature type="non-terminal residue" evidence="1">
    <location>
        <position position="1"/>
    </location>
</feature>
<dbReference type="SUPFAM" id="SSF89372">
    <property type="entry name" value="Fucose-specific lectin"/>
    <property type="match status" value="1"/>
</dbReference>
<dbReference type="EMBL" id="JAUMSQ010000348">
    <property type="protein sequence ID" value="MDO3639616.1"/>
    <property type="molecule type" value="Genomic_DNA"/>
</dbReference>
<evidence type="ECO:0008006" key="3">
    <source>
        <dbReference type="Google" id="ProtNLM"/>
    </source>
</evidence>
<gene>
    <name evidence="1" type="ORF">Q2100_28000</name>
</gene>
<protein>
    <recommendedName>
        <fullName evidence="3">Fucose-specific lectin</fullName>
    </recommendedName>
</protein>
<proteinExistence type="predicted"/>
<comment type="caution">
    <text evidence="1">The sequence shown here is derived from an EMBL/GenBank/DDBJ whole genome shotgun (WGS) entry which is preliminary data.</text>
</comment>
<reference evidence="1" key="1">
    <citation type="submission" date="2023-07" db="EMBL/GenBank/DDBJ databases">
        <title>Mycolicibacterium sp. nov., a novel bacterial species.</title>
        <authorList>
            <person name="Cao Y."/>
        </authorList>
    </citation>
    <scope>NUCLEOTIDE SEQUENCE</scope>
    <source>
        <strain evidence="1">KC 300</strain>
    </source>
</reference>
<organism evidence="1 2">
    <name type="scientific">Mycolicibacterium arseniciresistens</name>
    <dbReference type="NCBI Taxonomy" id="3062257"/>
    <lineage>
        <taxon>Bacteria</taxon>
        <taxon>Bacillati</taxon>
        <taxon>Actinomycetota</taxon>
        <taxon>Actinomycetes</taxon>
        <taxon>Mycobacteriales</taxon>
        <taxon>Mycobacteriaceae</taxon>
        <taxon>Mycolicibacterium</taxon>
    </lineage>
</organism>
<feature type="non-terminal residue" evidence="1">
    <location>
        <position position="134"/>
    </location>
</feature>
<dbReference type="Gene3D" id="2.120.10.70">
    <property type="entry name" value="Fucose-specific lectin"/>
    <property type="match status" value="1"/>
</dbReference>